<accession>A0A5E4N1B6</accession>
<name>A0A5E4N1B6_9HEMI</name>
<gene>
    <name evidence="1" type="ORF">CINCED_3A008368</name>
</gene>
<reference evidence="1 2" key="1">
    <citation type="submission" date="2019-08" db="EMBL/GenBank/DDBJ databases">
        <authorList>
            <person name="Alioto T."/>
            <person name="Alioto T."/>
            <person name="Gomez Garrido J."/>
        </authorList>
    </citation>
    <scope>NUCLEOTIDE SEQUENCE [LARGE SCALE GENOMIC DNA]</scope>
</reference>
<evidence type="ECO:0000313" key="1">
    <source>
        <dbReference type="EMBL" id="VVC37608.1"/>
    </source>
</evidence>
<evidence type="ECO:0000313" key="2">
    <source>
        <dbReference type="Proteomes" id="UP000325440"/>
    </source>
</evidence>
<dbReference type="EMBL" id="CABPRJ010001450">
    <property type="protein sequence ID" value="VVC37608.1"/>
    <property type="molecule type" value="Genomic_DNA"/>
</dbReference>
<keyword evidence="2" id="KW-1185">Reference proteome</keyword>
<dbReference type="AlphaFoldDB" id="A0A5E4N1B6"/>
<sequence length="78" mass="8947">MRSPEASYYKLIKTEQNPYEPCGKRPLGRTGTECCYVQDYILRRFQLEMKNKRIGKGHWGLGVRRDVGPIGGLKTGDE</sequence>
<dbReference type="Proteomes" id="UP000325440">
    <property type="component" value="Unassembled WGS sequence"/>
</dbReference>
<organism evidence="1 2">
    <name type="scientific">Cinara cedri</name>
    <dbReference type="NCBI Taxonomy" id="506608"/>
    <lineage>
        <taxon>Eukaryota</taxon>
        <taxon>Metazoa</taxon>
        <taxon>Ecdysozoa</taxon>
        <taxon>Arthropoda</taxon>
        <taxon>Hexapoda</taxon>
        <taxon>Insecta</taxon>
        <taxon>Pterygota</taxon>
        <taxon>Neoptera</taxon>
        <taxon>Paraneoptera</taxon>
        <taxon>Hemiptera</taxon>
        <taxon>Sternorrhyncha</taxon>
        <taxon>Aphidomorpha</taxon>
        <taxon>Aphidoidea</taxon>
        <taxon>Aphididae</taxon>
        <taxon>Lachninae</taxon>
        <taxon>Cinara</taxon>
    </lineage>
</organism>
<proteinExistence type="predicted"/>
<protein>
    <submittedName>
        <fullName evidence="1">Uncharacterized protein</fullName>
    </submittedName>
</protein>